<keyword evidence="3" id="KW-1185">Reference proteome</keyword>
<accession>A0ABU2A3S1</accession>
<gene>
    <name evidence="2" type="ORF">J2X21_000962</name>
</gene>
<keyword evidence="1" id="KW-0732">Signal</keyword>
<evidence type="ECO:0000256" key="1">
    <source>
        <dbReference type="SAM" id="SignalP"/>
    </source>
</evidence>
<dbReference type="EMBL" id="JAVDXV010000002">
    <property type="protein sequence ID" value="MDR7331836.1"/>
    <property type="molecule type" value="Genomic_DNA"/>
</dbReference>
<evidence type="ECO:0008006" key="4">
    <source>
        <dbReference type="Google" id="ProtNLM"/>
    </source>
</evidence>
<dbReference type="RefSeq" id="WP_310325576.1">
    <property type="nucleotide sequence ID" value="NZ_JAVDXV010000002.1"/>
</dbReference>
<dbReference type="Proteomes" id="UP001180825">
    <property type="component" value="Unassembled WGS sequence"/>
</dbReference>
<evidence type="ECO:0000313" key="2">
    <source>
        <dbReference type="EMBL" id="MDR7331836.1"/>
    </source>
</evidence>
<organism evidence="2 3">
    <name type="scientific">Roseateles asaccharophilus</name>
    <dbReference type="NCBI Taxonomy" id="582607"/>
    <lineage>
        <taxon>Bacteria</taxon>
        <taxon>Pseudomonadati</taxon>
        <taxon>Pseudomonadota</taxon>
        <taxon>Betaproteobacteria</taxon>
        <taxon>Burkholderiales</taxon>
        <taxon>Sphaerotilaceae</taxon>
        <taxon>Roseateles</taxon>
    </lineage>
</organism>
<feature type="signal peptide" evidence="1">
    <location>
        <begin position="1"/>
        <end position="24"/>
    </location>
</feature>
<reference evidence="2 3" key="1">
    <citation type="submission" date="2023-07" db="EMBL/GenBank/DDBJ databases">
        <title>Sorghum-associated microbial communities from plants grown in Nebraska, USA.</title>
        <authorList>
            <person name="Schachtman D."/>
        </authorList>
    </citation>
    <scope>NUCLEOTIDE SEQUENCE [LARGE SCALE GENOMIC DNA]</scope>
    <source>
        <strain evidence="2 3">BE316</strain>
    </source>
</reference>
<comment type="caution">
    <text evidence="2">The sequence shown here is derived from an EMBL/GenBank/DDBJ whole genome shotgun (WGS) entry which is preliminary data.</text>
</comment>
<name>A0ABU2A3S1_9BURK</name>
<evidence type="ECO:0000313" key="3">
    <source>
        <dbReference type="Proteomes" id="UP001180825"/>
    </source>
</evidence>
<protein>
    <recommendedName>
        <fullName evidence="4">PEP-CTERM sorting domain-containing protein</fullName>
    </recommendedName>
</protein>
<proteinExistence type="predicted"/>
<sequence length="252" mass="25523">MKKFNITTLAATLALALGATTAQAAATSEVAYGSLAGSAITFSELAVGPITGVLTSGDVQFGKLFDGQELAITKVPVPGEVEQEWFDDLSFGGPAAGLSLLAGAAGANLGAYDYGDAHGTALFGVGPQASYADGLGAISARFAAPVSALGFQLRDADGGAITLRLYRLDGSLIQNVDLSGRTDSFVAFARTGGAADIAGFSLTNRDSYYGVSIDNLVLSAAAPVPEPAAALLLLPGLLTVGLVARRRSRNNH</sequence>
<feature type="chain" id="PRO_5046628800" description="PEP-CTERM sorting domain-containing protein" evidence="1">
    <location>
        <begin position="25"/>
        <end position="252"/>
    </location>
</feature>